<feature type="domain" description="Protein kinase" evidence="5">
    <location>
        <begin position="20"/>
        <end position="278"/>
    </location>
</feature>
<proteinExistence type="predicted"/>
<dbReference type="Gene3D" id="1.10.510.10">
    <property type="entry name" value="Transferase(Phosphotransferase) domain 1"/>
    <property type="match status" value="1"/>
</dbReference>
<dbReference type="InterPro" id="IPR042095">
    <property type="entry name" value="SUMF_sf"/>
</dbReference>
<dbReference type="PANTHER" id="PTHR43289:SF6">
    <property type="entry name" value="SERINE_THREONINE-PROTEIN KINASE NEKL-3"/>
    <property type="match status" value="1"/>
</dbReference>
<gene>
    <name evidence="6" type="primary">pknD_1</name>
    <name evidence="6" type="ORF">LYB30171_00959</name>
</gene>
<keyword evidence="4" id="KW-0067">ATP-binding</keyword>
<dbReference type="InterPro" id="IPR005532">
    <property type="entry name" value="SUMF_dom"/>
</dbReference>
<keyword evidence="1 6" id="KW-0808">Transferase</keyword>
<keyword evidence="7" id="KW-1185">Reference proteome</keyword>
<evidence type="ECO:0000313" key="6">
    <source>
        <dbReference type="EMBL" id="CAG4971377.1"/>
    </source>
</evidence>
<dbReference type="SMART" id="SM00220">
    <property type="entry name" value="S_TKc"/>
    <property type="match status" value="1"/>
</dbReference>
<dbReference type="PANTHER" id="PTHR43289">
    <property type="entry name" value="MITOGEN-ACTIVATED PROTEIN KINASE KINASE KINASE 20-RELATED"/>
    <property type="match status" value="1"/>
</dbReference>
<evidence type="ECO:0000313" key="7">
    <source>
        <dbReference type="Proteomes" id="UP000680116"/>
    </source>
</evidence>
<dbReference type="CDD" id="cd14014">
    <property type="entry name" value="STKc_PknB_like"/>
    <property type="match status" value="1"/>
</dbReference>
<sequence>MPNPPTIDANAPPLPVIKGYRLLRVVNHGGMSTVYLAEQTALGREVAIKVMASQALSDEVSRRRFENEVRTIARLEHPHVVRIHELGRTADGLPYYAMPYMARGHLGQRSFQLEGGGVDEARVIEILRALLSALRYAHAHGVVHRDVKAENVLFDDTESPLLADFGIALRRGFGPRVTAAGLAVGSTAYMAPEQARGEDVDGRADLYSLGVLAWEMLSGHLPYQAGDALSMAVMHAQDPIPRLPAHLRHWQRFMNRALAKLPGERFQDVDAMSDMLTLVERRRSWPRVTLWRERALRQLQVVPRPMLAGMAAIGFVGLLSLWLARDGDDSLLRAGTPAGNVTETADPIASMMRPLPEAPVQVALEDARRQLTERNLTAPEGNNAYDSVVRAWRTDADNDEVRRVAGELSAALGAELVDNIKRQRDTRALDYQEHLRRLEQDTDGALPALSQTLVENLDTALANRMKAAERDFDRTAAAAVVELAGALGAPEPTRAQLQARTDAIPERGQALPDDPSGAVLGTDGVAISRKPVSRDEYARFATLTGREAARCRERASLLRVLAPRDWRNPGFGQGDNEPVVCVSLADAQAYAEWYSRQTGHDYRLPSTAESRQMAPEISGRDLALWLRDCGSSCRERKVIGSSWRNTAAKARTLDASRGYDDVGFRLVREL</sequence>
<dbReference type="InterPro" id="IPR016187">
    <property type="entry name" value="CTDL_fold"/>
</dbReference>
<dbReference type="SUPFAM" id="SSF56436">
    <property type="entry name" value="C-type lectin-like"/>
    <property type="match status" value="1"/>
</dbReference>
<dbReference type="GO" id="GO:0004674">
    <property type="term" value="F:protein serine/threonine kinase activity"/>
    <property type="evidence" value="ECO:0007669"/>
    <property type="project" value="UniProtKB-EC"/>
</dbReference>
<protein>
    <submittedName>
        <fullName evidence="6">Serine/threonine-protein kinase PknD</fullName>
        <ecNumber evidence="6">2.7.11.1</ecNumber>
    </submittedName>
</protein>
<dbReference type="Proteomes" id="UP000680116">
    <property type="component" value="Chromosome"/>
</dbReference>
<evidence type="ECO:0000256" key="2">
    <source>
        <dbReference type="ARBA" id="ARBA00022741"/>
    </source>
</evidence>
<dbReference type="PROSITE" id="PS50011">
    <property type="entry name" value="PROTEIN_KINASE_DOM"/>
    <property type="match status" value="1"/>
</dbReference>
<evidence type="ECO:0000256" key="1">
    <source>
        <dbReference type="ARBA" id="ARBA00022679"/>
    </source>
</evidence>
<evidence type="ECO:0000256" key="4">
    <source>
        <dbReference type="ARBA" id="ARBA00022840"/>
    </source>
</evidence>
<dbReference type="RefSeq" id="WP_215219902.1">
    <property type="nucleotide sequence ID" value="NZ_OU015430.1"/>
</dbReference>
<dbReference type="InterPro" id="IPR011009">
    <property type="entry name" value="Kinase-like_dom_sf"/>
</dbReference>
<dbReference type="Gene3D" id="3.90.1580.10">
    <property type="entry name" value="paralog of FGE (formylglycine-generating enzyme)"/>
    <property type="match status" value="1"/>
</dbReference>
<dbReference type="Gene3D" id="3.30.200.20">
    <property type="entry name" value="Phosphorylase Kinase, domain 1"/>
    <property type="match status" value="1"/>
</dbReference>
<dbReference type="Pfam" id="PF03781">
    <property type="entry name" value="FGE-sulfatase"/>
    <property type="match status" value="1"/>
</dbReference>
<evidence type="ECO:0000259" key="5">
    <source>
        <dbReference type="PROSITE" id="PS50011"/>
    </source>
</evidence>
<keyword evidence="2" id="KW-0547">Nucleotide-binding</keyword>
<dbReference type="InterPro" id="IPR008271">
    <property type="entry name" value="Ser/Thr_kinase_AS"/>
</dbReference>
<dbReference type="Pfam" id="PF00069">
    <property type="entry name" value="Pkinase"/>
    <property type="match status" value="1"/>
</dbReference>
<accession>A0ABM8UE74</accession>
<organism evidence="6 7">
    <name type="scientific">Novilysobacter luteus</name>
    <dbReference type="NCBI Taxonomy" id="2822368"/>
    <lineage>
        <taxon>Bacteria</taxon>
        <taxon>Pseudomonadati</taxon>
        <taxon>Pseudomonadota</taxon>
        <taxon>Gammaproteobacteria</taxon>
        <taxon>Lysobacterales</taxon>
        <taxon>Lysobacteraceae</taxon>
        <taxon>Novilysobacter</taxon>
    </lineage>
</organism>
<dbReference type="PROSITE" id="PS00108">
    <property type="entry name" value="PROTEIN_KINASE_ST"/>
    <property type="match status" value="1"/>
</dbReference>
<keyword evidence="3 6" id="KW-0418">Kinase</keyword>
<dbReference type="SUPFAM" id="SSF56112">
    <property type="entry name" value="Protein kinase-like (PK-like)"/>
    <property type="match status" value="1"/>
</dbReference>
<dbReference type="InterPro" id="IPR000719">
    <property type="entry name" value="Prot_kinase_dom"/>
</dbReference>
<evidence type="ECO:0000256" key="3">
    <source>
        <dbReference type="ARBA" id="ARBA00022777"/>
    </source>
</evidence>
<dbReference type="EMBL" id="OU015430">
    <property type="protein sequence ID" value="CAG4971377.1"/>
    <property type="molecule type" value="Genomic_DNA"/>
</dbReference>
<dbReference type="EC" id="2.7.11.1" evidence="6"/>
<name>A0ABM8UE74_9GAMM</name>
<reference evidence="6 7" key="1">
    <citation type="submission" date="2021-04" db="EMBL/GenBank/DDBJ databases">
        <authorList>
            <person name="Rodrigo-Torres L."/>
            <person name="Arahal R. D."/>
            <person name="Lucena T."/>
        </authorList>
    </citation>
    <scope>NUCLEOTIDE SEQUENCE [LARGE SCALE GENOMIC DNA]</scope>
    <source>
        <strain evidence="6 7">CECT 30171</strain>
    </source>
</reference>